<dbReference type="SMART" id="SM00858">
    <property type="entry name" value="SAF"/>
    <property type="match status" value="1"/>
</dbReference>
<evidence type="ECO:0000313" key="3">
    <source>
        <dbReference type="Proteomes" id="UP000182517"/>
    </source>
</evidence>
<dbReference type="OrthoDB" id="9788329at2"/>
<keyword evidence="3" id="KW-1185">Reference proteome</keyword>
<dbReference type="CDD" id="cd11614">
    <property type="entry name" value="SAF_CpaB_FlgA_like"/>
    <property type="match status" value="1"/>
</dbReference>
<dbReference type="AlphaFoldDB" id="A0A1L3GM11"/>
<dbReference type="InterPro" id="IPR013974">
    <property type="entry name" value="SAF"/>
</dbReference>
<proteinExistence type="predicted"/>
<dbReference type="RefSeq" id="WP_072282929.1">
    <property type="nucleotide sequence ID" value="NZ_CP015519.1"/>
</dbReference>
<dbReference type="Proteomes" id="UP000182517">
    <property type="component" value="Chromosome"/>
</dbReference>
<dbReference type="NCBIfam" id="TIGR03177">
    <property type="entry name" value="pilus_cpaB"/>
    <property type="match status" value="1"/>
</dbReference>
<dbReference type="InterPro" id="IPR017592">
    <property type="entry name" value="Pilus_assmbl_Flp-typ_CpaB"/>
</dbReference>
<dbReference type="KEGG" id="pef:A7E78_03450"/>
<sequence length="268" mass="29198">MKKYGTIIALGLAILFGVVAVILVNKWLSAQNPTVTVERSSESVPMAQIVVASNDLTIGSRLTSENLSLAKWPRTSIPKGAFEKIEDVEGRVNISKMVAGTPVLGAELAAPGSGAGLVAVIKPGMRAMAIKVNEVTGVGGFILPNTFVDVISIQKKGKTRTAKTLLQKIEVLAIAQETFIEEGKPKVVRTVTLELTPDQARKLALQTNEGPIRLVLRNPLDEDIPKPKVVRRVRRVRPRVYTPPPPTFEVEIIRGEKAPEKYQFKQQP</sequence>
<protein>
    <submittedName>
        <fullName evidence="2">Flp pilus assembly protein CpaB</fullName>
    </submittedName>
</protein>
<dbReference type="Pfam" id="PF16976">
    <property type="entry name" value="RcpC"/>
    <property type="match status" value="1"/>
</dbReference>
<evidence type="ECO:0000313" key="2">
    <source>
        <dbReference type="EMBL" id="APG26969.1"/>
    </source>
</evidence>
<evidence type="ECO:0000259" key="1">
    <source>
        <dbReference type="SMART" id="SM00858"/>
    </source>
</evidence>
<dbReference type="InterPro" id="IPR031571">
    <property type="entry name" value="RcpC_dom"/>
</dbReference>
<gene>
    <name evidence="2" type="ORF">A7E78_03450</name>
</gene>
<name>A0A1L3GM11_9BACT</name>
<reference evidence="2 3" key="1">
    <citation type="journal article" date="2017" name="Genome Announc.">
        <title>Complete Genome Sequences of Two Acetylene-Fermenting Pelobacter acetylenicus Strains.</title>
        <authorList>
            <person name="Sutton J.M."/>
            <person name="Baesman S.M."/>
            <person name="Fierst J.L."/>
            <person name="Poret-Peterson A.T."/>
            <person name="Oremland R.S."/>
            <person name="Dunlap D.S."/>
            <person name="Akob D.M."/>
        </authorList>
    </citation>
    <scope>NUCLEOTIDE SEQUENCE [LARGE SCALE GENOMIC DNA]</scope>
    <source>
        <strain evidence="2 3">SFB93</strain>
    </source>
</reference>
<feature type="domain" description="SAF" evidence="1">
    <location>
        <begin position="47"/>
        <end position="109"/>
    </location>
</feature>
<accession>A0A1L3GM11</accession>
<dbReference type="EMBL" id="CP015519">
    <property type="protein sequence ID" value="APG26969.1"/>
    <property type="molecule type" value="Genomic_DNA"/>
</dbReference>
<organism evidence="2 3">
    <name type="scientific">Syntrophotalea acetylenivorans</name>
    <dbReference type="NCBI Taxonomy" id="1842532"/>
    <lineage>
        <taxon>Bacteria</taxon>
        <taxon>Pseudomonadati</taxon>
        <taxon>Thermodesulfobacteriota</taxon>
        <taxon>Desulfuromonadia</taxon>
        <taxon>Desulfuromonadales</taxon>
        <taxon>Syntrophotaleaceae</taxon>
        <taxon>Syntrophotalea</taxon>
    </lineage>
</organism>
<dbReference type="Pfam" id="PF08666">
    <property type="entry name" value="SAF"/>
    <property type="match status" value="1"/>
</dbReference>
<dbReference type="STRING" id="1842532.A7E78_03450"/>